<evidence type="ECO:0000256" key="3">
    <source>
        <dbReference type="ARBA" id="ARBA00020776"/>
    </source>
</evidence>
<dbReference type="Gene3D" id="3.40.50.300">
    <property type="entry name" value="P-loop containing nucleotide triphosphate hydrolases"/>
    <property type="match status" value="1"/>
</dbReference>
<dbReference type="CDD" id="cd00009">
    <property type="entry name" value="AAA"/>
    <property type="match status" value="1"/>
</dbReference>
<feature type="domain" description="AAA+ ATPase" evidence="6">
    <location>
        <begin position="94"/>
        <end position="210"/>
    </location>
</feature>
<sequence length="493" mass="54593">MEPASRAAAHAVIMHDCIRCGRPLCGDGTVSPNSPQALGLPESRHYRENVMFEETRANVPLAERLRPRSIDEVIGQKHLLGPNKPLRVAFESGEAHSMILWGPPGVGKTTLARLMADAFHAEFIALSAVLSGVKDIREAVEQAQLHRARGHQTLVFVDEVHRFNKSQQDAFLPHVESGLFVFIGATTENPSFEVNSALLSRAAVYVLKSLDEEEQGELLARASAELGGLTFTDEAKKALIGSADGDGRKLLNNLEIVARAAAQQKKTEIDGELLGSALAENLRRFDKGGDAFYDQISALHKSVRGSNPDGALYWFCRMLDGGADPRYLARRIVRMAWEDIGLADPRAGRITLDAAETYERLGSPEGELALAQAVIYLAVAPKSNAGYNAYNEARRFVSKDQSRAVPIHLRNAPTKLMKELGYGHEYRYAHDEPDAYAAGETYLPDGMREPRWYQPTPRGLEGKIGEKLARLADLDARWREDHREEIRERKRKG</sequence>
<evidence type="ECO:0000256" key="5">
    <source>
        <dbReference type="ARBA" id="ARBA00022840"/>
    </source>
</evidence>
<evidence type="ECO:0000256" key="2">
    <source>
        <dbReference type="ARBA" id="ARBA00008959"/>
    </source>
</evidence>
<evidence type="ECO:0000259" key="6">
    <source>
        <dbReference type="SMART" id="SM00382"/>
    </source>
</evidence>
<comment type="caution">
    <text evidence="7">The sequence shown here is derived from an EMBL/GenBank/DDBJ whole genome shotgun (WGS) entry which is preliminary data.</text>
</comment>
<dbReference type="Proteomes" id="UP000245712">
    <property type="component" value="Unassembled WGS sequence"/>
</dbReference>
<evidence type="ECO:0000313" key="7">
    <source>
        <dbReference type="EMBL" id="PVX83913.1"/>
    </source>
</evidence>
<evidence type="ECO:0000313" key="8">
    <source>
        <dbReference type="Proteomes" id="UP000245712"/>
    </source>
</evidence>
<dbReference type="EMBL" id="QEOB01000006">
    <property type="protein sequence ID" value="PVX83913.1"/>
    <property type="molecule type" value="Genomic_DNA"/>
</dbReference>
<dbReference type="Gene3D" id="1.10.3710.10">
    <property type="entry name" value="DNA polymerase III clamp loader subunits, C-terminal domain"/>
    <property type="match status" value="1"/>
</dbReference>
<dbReference type="CDD" id="cd18139">
    <property type="entry name" value="HLD_clamp_RarA"/>
    <property type="match status" value="1"/>
</dbReference>
<dbReference type="InterPro" id="IPR021886">
    <property type="entry name" value="MgsA_C"/>
</dbReference>
<comment type="similarity">
    <text evidence="2">Belongs to the AAA ATPase family. RarA/MGS1/WRNIP1 subfamily.</text>
</comment>
<proteinExistence type="inferred from homology"/>
<dbReference type="InterPro" id="IPR027417">
    <property type="entry name" value="P-loop_NTPase"/>
</dbReference>
<dbReference type="InterPro" id="IPR003593">
    <property type="entry name" value="AAA+_ATPase"/>
</dbReference>
<dbReference type="Gene3D" id="1.10.8.60">
    <property type="match status" value="1"/>
</dbReference>
<dbReference type="InterPro" id="IPR003959">
    <property type="entry name" value="ATPase_AAA_core"/>
</dbReference>
<dbReference type="SUPFAM" id="SSF52540">
    <property type="entry name" value="P-loop containing nucleoside triphosphate hydrolases"/>
    <property type="match status" value="1"/>
</dbReference>
<reference evidence="7 8" key="1">
    <citation type="submission" date="2018-05" db="EMBL/GenBank/DDBJ databases">
        <title>Genomic Encyclopedia of Type Strains, Phase IV (KMG-V): Genome sequencing to study the core and pangenomes of soil and plant-associated prokaryotes.</title>
        <authorList>
            <person name="Whitman W."/>
        </authorList>
    </citation>
    <scope>NUCLEOTIDE SEQUENCE [LARGE SCALE GENOMIC DNA]</scope>
    <source>
        <strain evidence="7 8">SCZa-39</strain>
    </source>
</reference>
<keyword evidence="4" id="KW-0547">Nucleotide-binding</keyword>
<dbReference type="Pfam" id="PF00004">
    <property type="entry name" value="AAA"/>
    <property type="match status" value="1"/>
</dbReference>
<dbReference type="Pfam" id="PF12002">
    <property type="entry name" value="MgsA_C"/>
    <property type="match status" value="1"/>
</dbReference>
<dbReference type="PANTHER" id="PTHR13779:SF7">
    <property type="entry name" value="ATPASE WRNIP1"/>
    <property type="match status" value="1"/>
</dbReference>
<dbReference type="InterPro" id="IPR008921">
    <property type="entry name" value="DNA_pol3_clamp-load_cplx_C"/>
</dbReference>
<evidence type="ECO:0000256" key="4">
    <source>
        <dbReference type="ARBA" id="ARBA00022741"/>
    </source>
</evidence>
<dbReference type="Gene3D" id="1.20.272.10">
    <property type="match status" value="1"/>
</dbReference>
<dbReference type="Pfam" id="PF16193">
    <property type="entry name" value="AAA_assoc_2"/>
    <property type="match status" value="1"/>
</dbReference>
<dbReference type="SMART" id="SM00382">
    <property type="entry name" value="AAA"/>
    <property type="match status" value="1"/>
</dbReference>
<dbReference type="InterPro" id="IPR051314">
    <property type="entry name" value="AAA_ATPase_RarA/MGS1/WRNIP1"/>
</dbReference>
<keyword evidence="8" id="KW-1185">Reference proteome</keyword>
<gene>
    <name evidence="7" type="ORF">C7402_106330</name>
</gene>
<evidence type="ECO:0000256" key="1">
    <source>
        <dbReference type="ARBA" id="ARBA00002393"/>
    </source>
</evidence>
<dbReference type="SUPFAM" id="SSF48019">
    <property type="entry name" value="post-AAA+ oligomerization domain-like"/>
    <property type="match status" value="1"/>
</dbReference>
<accession>A0ABX5KNN0</accession>
<organism evidence="7 8">
    <name type="scientific">Paraburkholderia unamae</name>
    <dbReference type="NCBI Taxonomy" id="219649"/>
    <lineage>
        <taxon>Bacteria</taxon>
        <taxon>Pseudomonadati</taxon>
        <taxon>Pseudomonadota</taxon>
        <taxon>Betaproteobacteria</taxon>
        <taxon>Burkholderiales</taxon>
        <taxon>Burkholderiaceae</taxon>
        <taxon>Paraburkholderia</taxon>
    </lineage>
</organism>
<keyword evidence="5" id="KW-0067">ATP-binding</keyword>
<comment type="function">
    <text evidence="1">DNA-dependent ATPase that plays important roles in cellular responses to stalled DNA replication processes.</text>
</comment>
<name>A0ABX5KNN0_9BURK</name>
<protein>
    <recommendedName>
        <fullName evidence="3">Replication-associated recombination protein A</fullName>
    </recommendedName>
</protein>
<dbReference type="InterPro" id="IPR032423">
    <property type="entry name" value="AAA_assoc_2"/>
</dbReference>
<dbReference type="PANTHER" id="PTHR13779">
    <property type="entry name" value="WERNER HELICASE-INTERACTING PROTEIN 1 FAMILY MEMBER"/>
    <property type="match status" value="1"/>
</dbReference>